<dbReference type="GO" id="GO:0016765">
    <property type="term" value="F:transferase activity, transferring alkyl or aryl (other than methyl) groups"/>
    <property type="evidence" value="ECO:0007669"/>
    <property type="project" value="InterPro"/>
</dbReference>
<dbReference type="OrthoDB" id="665023at2"/>
<keyword evidence="2 5" id="KW-0812">Transmembrane</keyword>
<keyword evidence="3 5" id="KW-1133">Transmembrane helix</keyword>
<evidence type="ECO:0000256" key="3">
    <source>
        <dbReference type="ARBA" id="ARBA00022989"/>
    </source>
</evidence>
<comment type="subcellular location">
    <subcellularLocation>
        <location evidence="1">Membrane</location>
        <topology evidence="1">Multi-pass membrane protein</topology>
    </subcellularLocation>
</comment>
<dbReference type="EMBL" id="LWBP01000013">
    <property type="protein sequence ID" value="OQP67714.1"/>
    <property type="molecule type" value="Genomic_DNA"/>
</dbReference>
<comment type="caution">
    <text evidence="6">The sequence shown here is derived from an EMBL/GenBank/DDBJ whole genome shotgun (WGS) entry which is preliminary data.</text>
</comment>
<feature type="transmembrane region" description="Helical" evidence="5">
    <location>
        <begin position="267"/>
        <end position="286"/>
    </location>
</feature>
<organism evidence="6 7">
    <name type="scientific">Niastella populi</name>
    <dbReference type="NCBI Taxonomy" id="550983"/>
    <lineage>
        <taxon>Bacteria</taxon>
        <taxon>Pseudomonadati</taxon>
        <taxon>Bacteroidota</taxon>
        <taxon>Chitinophagia</taxon>
        <taxon>Chitinophagales</taxon>
        <taxon>Chitinophagaceae</taxon>
        <taxon>Niastella</taxon>
    </lineage>
</organism>
<feature type="transmembrane region" description="Helical" evidence="5">
    <location>
        <begin position="79"/>
        <end position="111"/>
    </location>
</feature>
<feature type="transmembrane region" description="Helical" evidence="5">
    <location>
        <begin position="38"/>
        <end position="58"/>
    </location>
</feature>
<proteinExistence type="predicted"/>
<feature type="transmembrane region" description="Helical" evidence="5">
    <location>
        <begin position="229"/>
        <end position="247"/>
    </location>
</feature>
<accession>A0A1V9GAY4</accession>
<name>A0A1V9GAY4_9BACT</name>
<reference evidence="7" key="1">
    <citation type="submission" date="2016-04" db="EMBL/GenBank/DDBJ databases">
        <authorList>
            <person name="Chen L."/>
            <person name="Zhuang W."/>
            <person name="Wang G."/>
        </authorList>
    </citation>
    <scope>NUCLEOTIDE SEQUENCE [LARGE SCALE GENOMIC DNA]</scope>
    <source>
        <strain evidence="7">208</strain>
    </source>
</reference>
<evidence type="ECO:0000256" key="1">
    <source>
        <dbReference type="ARBA" id="ARBA00004141"/>
    </source>
</evidence>
<dbReference type="GO" id="GO:0016020">
    <property type="term" value="C:membrane"/>
    <property type="evidence" value="ECO:0007669"/>
    <property type="project" value="UniProtKB-SubCell"/>
</dbReference>
<evidence type="ECO:0000256" key="2">
    <source>
        <dbReference type="ARBA" id="ARBA00022692"/>
    </source>
</evidence>
<evidence type="ECO:0000313" key="6">
    <source>
        <dbReference type="EMBL" id="OQP67714.1"/>
    </source>
</evidence>
<dbReference type="RefSeq" id="WP_081161304.1">
    <property type="nucleotide sequence ID" value="NZ_LWBP01000013.1"/>
</dbReference>
<feature type="transmembrane region" description="Helical" evidence="5">
    <location>
        <begin position="196"/>
        <end position="222"/>
    </location>
</feature>
<dbReference type="Proteomes" id="UP000192276">
    <property type="component" value="Unassembled WGS sequence"/>
</dbReference>
<gene>
    <name evidence="6" type="ORF">A4R26_11695</name>
</gene>
<feature type="transmembrane region" description="Helical" evidence="5">
    <location>
        <begin position="127"/>
        <end position="145"/>
    </location>
</feature>
<keyword evidence="7" id="KW-1185">Reference proteome</keyword>
<dbReference type="STRING" id="550983.A4R26_11695"/>
<feature type="transmembrane region" description="Helical" evidence="5">
    <location>
        <begin position="12"/>
        <end position="32"/>
    </location>
</feature>
<dbReference type="InterPro" id="IPR000537">
    <property type="entry name" value="UbiA_prenyltransferase"/>
</dbReference>
<keyword evidence="6" id="KW-0808">Transferase</keyword>
<dbReference type="AlphaFoldDB" id="A0A1V9GAY4"/>
<sequence length="287" mass="32482">MLSPSTTQLLRFHFSFFLLPVYLFALSQVPAINTTHAVLIFFILHLLVYPSSNGYNSYMDRDETPIGGVAAPLQPTKQLFYISIIMDAAAIALSLFVSYWFTFCIAAYIAASRAYSYRGIRLKKYPVIGYLTVIIYQGAVTYFMVYHGSSINKTLAVPPAGMLAASLLIGGFYPLTQVYQHEADKKDGVTTISALLGYRGTFIFTAIIYTLAMSILAWWFFTNGEQKKFLALATMMLPILVYFFRWAGLVWKDVRTANFTYTMRMNLLASICTNLAFLTLLIWRVFE</sequence>
<evidence type="ECO:0000256" key="4">
    <source>
        <dbReference type="ARBA" id="ARBA00023136"/>
    </source>
</evidence>
<evidence type="ECO:0000256" key="5">
    <source>
        <dbReference type="SAM" id="Phobius"/>
    </source>
</evidence>
<keyword evidence="4 5" id="KW-0472">Membrane</keyword>
<dbReference type="Pfam" id="PF01040">
    <property type="entry name" value="UbiA"/>
    <property type="match status" value="1"/>
</dbReference>
<protein>
    <submittedName>
        <fullName evidence="6">Prenyltransferase</fullName>
    </submittedName>
</protein>
<feature type="transmembrane region" description="Helical" evidence="5">
    <location>
        <begin position="157"/>
        <end position="176"/>
    </location>
</feature>
<evidence type="ECO:0000313" key="7">
    <source>
        <dbReference type="Proteomes" id="UP000192276"/>
    </source>
</evidence>